<dbReference type="AlphaFoldDB" id="A0A0C3IQ13"/>
<name>A0A0C3IQ13_PISTI</name>
<keyword evidence="3" id="KW-1185">Reference proteome</keyword>
<dbReference type="EMBL" id="KN832009">
    <property type="protein sequence ID" value="KIN99042.1"/>
    <property type="molecule type" value="Genomic_DNA"/>
</dbReference>
<dbReference type="STRING" id="870435.A0A0C3IQ13"/>
<feature type="non-terminal residue" evidence="2">
    <location>
        <position position="247"/>
    </location>
</feature>
<evidence type="ECO:0000313" key="2">
    <source>
        <dbReference type="EMBL" id="KIN99042.1"/>
    </source>
</evidence>
<sequence length="247" mass="25661">SSGTSTGKPSSIPLSSSSSSSGSLGKSSATAYGYGGGESIVIPPDELFAGRSAGGGTRDEIFGSRTYGSGYPSITGRGVSGRGFPFWYWPVVWNDTAAESQPYLNGSEYGDAYNTSRFGGPLMEATFISNTSSPNTIFHVLSDNSTIVSLIHSIDANCSHYLSSSSSSSPVAFNASSATAPHPEQAIQYYRASSVVLTLDGYNNSVTFSNNTNMTDSPLPSNIDTNLTVCLNQTIALAVPLVDGALP</sequence>
<dbReference type="OrthoDB" id="3365917at2759"/>
<feature type="non-terminal residue" evidence="2">
    <location>
        <position position="1"/>
    </location>
</feature>
<evidence type="ECO:0000313" key="3">
    <source>
        <dbReference type="Proteomes" id="UP000054217"/>
    </source>
</evidence>
<gene>
    <name evidence="2" type="ORF">M404DRAFT_111145</name>
</gene>
<accession>A0A0C3IQ13</accession>
<reference evidence="2 3" key="1">
    <citation type="submission" date="2014-04" db="EMBL/GenBank/DDBJ databases">
        <authorList>
            <consortium name="DOE Joint Genome Institute"/>
            <person name="Kuo A."/>
            <person name="Kohler A."/>
            <person name="Costa M.D."/>
            <person name="Nagy L.G."/>
            <person name="Floudas D."/>
            <person name="Copeland A."/>
            <person name="Barry K.W."/>
            <person name="Cichocki N."/>
            <person name="Veneault-Fourrey C."/>
            <person name="LaButti K."/>
            <person name="Lindquist E.A."/>
            <person name="Lipzen A."/>
            <person name="Lundell T."/>
            <person name="Morin E."/>
            <person name="Murat C."/>
            <person name="Sun H."/>
            <person name="Tunlid A."/>
            <person name="Henrissat B."/>
            <person name="Grigoriev I.V."/>
            <person name="Hibbett D.S."/>
            <person name="Martin F."/>
            <person name="Nordberg H.P."/>
            <person name="Cantor M.N."/>
            <person name="Hua S.X."/>
        </authorList>
    </citation>
    <scope>NUCLEOTIDE SEQUENCE [LARGE SCALE GENOMIC DNA]</scope>
    <source>
        <strain evidence="2 3">Marx 270</strain>
    </source>
</reference>
<dbReference type="InParanoid" id="A0A0C3IQ13"/>
<protein>
    <submittedName>
        <fullName evidence="2">Uncharacterized protein</fullName>
    </submittedName>
</protein>
<evidence type="ECO:0000256" key="1">
    <source>
        <dbReference type="SAM" id="MobiDB-lite"/>
    </source>
</evidence>
<dbReference type="Proteomes" id="UP000054217">
    <property type="component" value="Unassembled WGS sequence"/>
</dbReference>
<reference evidence="3" key="2">
    <citation type="submission" date="2015-01" db="EMBL/GenBank/DDBJ databases">
        <title>Evolutionary Origins and Diversification of the Mycorrhizal Mutualists.</title>
        <authorList>
            <consortium name="DOE Joint Genome Institute"/>
            <consortium name="Mycorrhizal Genomics Consortium"/>
            <person name="Kohler A."/>
            <person name="Kuo A."/>
            <person name="Nagy L.G."/>
            <person name="Floudas D."/>
            <person name="Copeland A."/>
            <person name="Barry K.W."/>
            <person name="Cichocki N."/>
            <person name="Veneault-Fourrey C."/>
            <person name="LaButti K."/>
            <person name="Lindquist E.A."/>
            <person name="Lipzen A."/>
            <person name="Lundell T."/>
            <person name="Morin E."/>
            <person name="Murat C."/>
            <person name="Riley R."/>
            <person name="Ohm R."/>
            <person name="Sun H."/>
            <person name="Tunlid A."/>
            <person name="Henrissat B."/>
            <person name="Grigoriev I.V."/>
            <person name="Hibbett D.S."/>
            <person name="Martin F."/>
        </authorList>
    </citation>
    <scope>NUCLEOTIDE SEQUENCE [LARGE SCALE GENOMIC DNA]</scope>
    <source>
        <strain evidence="3">Marx 270</strain>
    </source>
</reference>
<organism evidence="2 3">
    <name type="scientific">Pisolithus tinctorius Marx 270</name>
    <dbReference type="NCBI Taxonomy" id="870435"/>
    <lineage>
        <taxon>Eukaryota</taxon>
        <taxon>Fungi</taxon>
        <taxon>Dikarya</taxon>
        <taxon>Basidiomycota</taxon>
        <taxon>Agaricomycotina</taxon>
        <taxon>Agaricomycetes</taxon>
        <taxon>Agaricomycetidae</taxon>
        <taxon>Boletales</taxon>
        <taxon>Sclerodermatineae</taxon>
        <taxon>Pisolithaceae</taxon>
        <taxon>Pisolithus</taxon>
    </lineage>
</organism>
<feature type="region of interest" description="Disordered" evidence="1">
    <location>
        <begin position="1"/>
        <end position="28"/>
    </location>
</feature>
<dbReference type="HOGENOM" id="CLU_057147_1_0_1"/>
<proteinExistence type="predicted"/>